<evidence type="ECO:0000313" key="9">
    <source>
        <dbReference type="EMBL" id="KAK4876122.1"/>
    </source>
</evidence>
<sequence length="660" mass="74535">MAPVLLFLATHVALAINSNRYNVTEISTKLKHVNYFQNETSRAMIPSYSNKGTINNNTNNYEAVHNANTSRWSTPLTFKDNSKVLTNSLNTKPTDKVNLETTRSSNSNFNYDYIKHNFRTTLDTSKFSSYDLNPTQTTIYAQNAKNKEKIYTRNVFIENESNQKRDNVTLSSNDGTNHSRGLHVLNNIIPFKNVTKFKTNVFFNISTTNFYGTKLETTSDFSITTKKINTYQMNRFKKALTNKLVTPATIKQDTIFFKNATLRNFYVQEEKNSTLLNTDIPTLLSTQEAYQPSSYKITVADEQRTSTRQHATVHSKETTNSFNFFTTLAPDINVKNQNLQNKLNIIKDQKTVPSRIPPVSKNAVSSTTFSISLLNKQYNNDSFLNNDFTTPKNINLLNCSTCLNVSITNLTNLNFENKFTINVEPNVVTDSYAQDLEDSITLSSRISSDNVLDNYSDVLRTTSATFLTEVFENTEFVKSIFVENFSDVPVKLTAEFPWPVKKEAVVEGDLVLGGLMMVHEREDTITCGPIMPQGGIQALEAMLYTLDRLNEASPSLLPNISLGAHILDDCDKDTYGLEMAVDFIKAVTPNAANFSPNDESVEYNLFLAFSNNKPSALSWSTKLSNLQKKIQSLKDEKLYEPKDQNIFDHNAATISNLKED</sequence>
<dbReference type="GO" id="GO:0016020">
    <property type="term" value="C:membrane"/>
    <property type="evidence" value="ECO:0007669"/>
    <property type="project" value="UniProtKB-SubCell"/>
</dbReference>
<evidence type="ECO:0000313" key="10">
    <source>
        <dbReference type="Proteomes" id="UP001353858"/>
    </source>
</evidence>
<keyword evidence="3" id="KW-1133">Transmembrane helix</keyword>
<proteinExistence type="predicted"/>
<dbReference type="PANTHER" id="PTHR24060">
    <property type="entry name" value="METABOTROPIC GLUTAMATE RECEPTOR"/>
    <property type="match status" value="1"/>
</dbReference>
<reference evidence="10" key="1">
    <citation type="submission" date="2023-01" db="EMBL/GenBank/DDBJ databases">
        <title>Key to firefly adult light organ development and bioluminescence: homeobox transcription factors regulate luciferase expression and transportation to peroxisome.</title>
        <authorList>
            <person name="Fu X."/>
        </authorList>
    </citation>
    <scope>NUCLEOTIDE SEQUENCE [LARGE SCALE GENOMIC DNA]</scope>
</reference>
<dbReference type="SUPFAM" id="SSF53822">
    <property type="entry name" value="Periplasmic binding protein-like I"/>
    <property type="match status" value="1"/>
</dbReference>
<evidence type="ECO:0000256" key="3">
    <source>
        <dbReference type="ARBA" id="ARBA00022989"/>
    </source>
</evidence>
<gene>
    <name evidence="9" type="ORF">RN001_012544</name>
</gene>
<evidence type="ECO:0000256" key="5">
    <source>
        <dbReference type="ARBA" id="ARBA00023170"/>
    </source>
</evidence>
<evidence type="ECO:0000256" key="7">
    <source>
        <dbReference type="SAM" id="SignalP"/>
    </source>
</evidence>
<feature type="chain" id="PRO_5042934719" description="Receptor ligand binding region domain-containing protein" evidence="7">
    <location>
        <begin position="16"/>
        <end position="660"/>
    </location>
</feature>
<comment type="subcellular location">
    <subcellularLocation>
        <location evidence="1">Membrane</location>
        <topology evidence="1">Multi-pass membrane protein</topology>
    </subcellularLocation>
</comment>
<feature type="domain" description="Receptor ligand binding region" evidence="8">
    <location>
        <begin position="538"/>
        <end position="587"/>
    </location>
</feature>
<dbReference type="Gene3D" id="3.40.50.2300">
    <property type="match status" value="1"/>
</dbReference>
<dbReference type="Pfam" id="PF01094">
    <property type="entry name" value="ANF_receptor"/>
    <property type="match status" value="1"/>
</dbReference>
<accession>A0AAN7SDC9</accession>
<keyword evidence="6" id="KW-0325">Glycoprotein</keyword>
<dbReference type="GO" id="GO:0004930">
    <property type="term" value="F:G protein-coupled receptor activity"/>
    <property type="evidence" value="ECO:0007669"/>
    <property type="project" value="InterPro"/>
</dbReference>
<keyword evidence="5" id="KW-0675">Receptor</keyword>
<keyword evidence="10" id="KW-1185">Reference proteome</keyword>
<feature type="signal peptide" evidence="7">
    <location>
        <begin position="1"/>
        <end position="15"/>
    </location>
</feature>
<name>A0AAN7SDC9_9COLE</name>
<dbReference type="AlphaFoldDB" id="A0AAN7SDC9"/>
<evidence type="ECO:0000256" key="1">
    <source>
        <dbReference type="ARBA" id="ARBA00004141"/>
    </source>
</evidence>
<dbReference type="EMBL" id="JARPUR010000005">
    <property type="protein sequence ID" value="KAK4876122.1"/>
    <property type="molecule type" value="Genomic_DNA"/>
</dbReference>
<protein>
    <recommendedName>
        <fullName evidence="8">Receptor ligand binding region domain-containing protein</fullName>
    </recommendedName>
</protein>
<organism evidence="9 10">
    <name type="scientific">Aquatica leii</name>
    <dbReference type="NCBI Taxonomy" id="1421715"/>
    <lineage>
        <taxon>Eukaryota</taxon>
        <taxon>Metazoa</taxon>
        <taxon>Ecdysozoa</taxon>
        <taxon>Arthropoda</taxon>
        <taxon>Hexapoda</taxon>
        <taxon>Insecta</taxon>
        <taxon>Pterygota</taxon>
        <taxon>Neoptera</taxon>
        <taxon>Endopterygota</taxon>
        <taxon>Coleoptera</taxon>
        <taxon>Polyphaga</taxon>
        <taxon>Elateriformia</taxon>
        <taxon>Elateroidea</taxon>
        <taxon>Lampyridae</taxon>
        <taxon>Luciolinae</taxon>
        <taxon>Aquatica</taxon>
    </lineage>
</organism>
<comment type="caution">
    <text evidence="9">The sequence shown here is derived from an EMBL/GenBank/DDBJ whole genome shotgun (WGS) entry which is preliminary data.</text>
</comment>
<evidence type="ECO:0000259" key="8">
    <source>
        <dbReference type="Pfam" id="PF01094"/>
    </source>
</evidence>
<feature type="non-terminal residue" evidence="9">
    <location>
        <position position="660"/>
    </location>
</feature>
<dbReference type="Proteomes" id="UP001353858">
    <property type="component" value="Unassembled WGS sequence"/>
</dbReference>
<evidence type="ECO:0000256" key="4">
    <source>
        <dbReference type="ARBA" id="ARBA00023136"/>
    </source>
</evidence>
<dbReference type="InterPro" id="IPR050726">
    <property type="entry name" value="mGluR"/>
</dbReference>
<evidence type="ECO:0000256" key="2">
    <source>
        <dbReference type="ARBA" id="ARBA00022692"/>
    </source>
</evidence>
<keyword evidence="2" id="KW-0812">Transmembrane</keyword>
<keyword evidence="4" id="KW-0472">Membrane</keyword>
<evidence type="ECO:0000256" key="6">
    <source>
        <dbReference type="ARBA" id="ARBA00023180"/>
    </source>
</evidence>
<dbReference type="InterPro" id="IPR000337">
    <property type="entry name" value="GPCR_3"/>
</dbReference>
<dbReference type="PRINTS" id="PR00248">
    <property type="entry name" value="GPCRMGR"/>
</dbReference>
<dbReference type="InterPro" id="IPR001828">
    <property type="entry name" value="ANF_lig-bd_rcpt"/>
</dbReference>
<keyword evidence="7" id="KW-0732">Signal</keyword>
<dbReference type="InterPro" id="IPR028082">
    <property type="entry name" value="Peripla_BP_I"/>
</dbReference>